<reference evidence="1 2" key="1">
    <citation type="submission" date="2017-11" db="EMBL/GenBank/DDBJ databases">
        <title>Complete genome sequence of Herbaspirillum rubrisubalbicans DSM 11543.</title>
        <authorList>
            <person name="Chen M."/>
            <person name="An Q."/>
        </authorList>
    </citation>
    <scope>NUCLEOTIDE SEQUENCE [LARGE SCALE GENOMIC DNA]</scope>
    <source>
        <strain evidence="1 2">DSM 11543</strain>
    </source>
</reference>
<dbReference type="RefSeq" id="WP_058895506.1">
    <property type="nucleotide sequence ID" value="NZ_CP024996.1"/>
</dbReference>
<dbReference type="Pfam" id="PF13665">
    <property type="entry name" value="Tox-PAAR-like"/>
    <property type="match status" value="1"/>
</dbReference>
<protein>
    <submittedName>
        <fullName evidence="1">DUF4150 domain-containing protein</fullName>
    </submittedName>
</protein>
<evidence type="ECO:0000313" key="2">
    <source>
        <dbReference type="Proteomes" id="UP000269199"/>
    </source>
</evidence>
<dbReference type="Proteomes" id="UP000269199">
    <property type="component" value="Chromosome"/>
</dbReference>
<organism evidence="1 2">
    <name type="scientific">Herbaspirillum rubrisubalbicans</name>
    <dbReference type="NCBI Taxonomy" id="80842"/>
    <lineage>
        <taxon>Bacteria</taxon>
        <taxon>Pseudomonadati</taxon>
        <taxon>Pseudomonadota</taxon>
        <taxon>Betaproteobacteria</taxon>
        <taxon>Burkholderiales</taxon>
        <taxon>Oxalobacteraceae</taxon>
        <taxon>Herbaspirillum</taxon>
    </lineage>
</organism>
<dbReference type="EMBL" id="CP024996">
    <property type="protein sequence ID" value="AYR24580.1"/>
    <property type="molecule type" value="Genomic_DNA"/>
</dbReference>
<name>A0AAD0UBH9_9BURK</name>
<sequence length="130" mass="13125">MFANTSLGVMNMAAPDVCKTPPLAEPLPYPNIALSTTHIPTVPNVIICGGFAENLLTPGTISNGDEPGVMGGVVSQVFIGPDASTLGSFKVMMGEAFASHLTGLTAQNGKVANAVGATLVPAQTCVVILS</sequence>
<proteinExistence type="predicted"/>
<evidence type="ECO:0000313" key="1">
    <source>
        <dbReference type="EMBL" id="AYR24580.1"/>
    </source>
</evidence>
<gene>
    <name evidence="1" type="ORF">RC54_12450</name>
</gene>
<accession>A0AAD0UBH9</accession>
<dbReference type="AlphaFoldDB" id="A0AAD0UBH9"/>